<organism evidence="1 2">
    <name type="scientific">Strongylus vulgaris</name>
    <name type="common">Blood worm</name>
    <dbReference type="NCBI Taxonomy" id="40348"/>
    <lineage>
        <taxon>Eukaryota</taxon>
        <taxon>Metazoa</taxon>
        <taxon>Ecdysozoa</taxon>
        <taxon>Nematoda</taxon>
        <taxon>Chromadorea</taxon>
        <taxon>Rhabditida</taxon>
        <taxon>Rhabditina</taxon>
        <taxon>Rhabditomorpha</taxon>
        <taxon>Strongyloidea</taxon>
        <taxon>Strongylidae</taxon>
        <taxon>Strongylus</taxon>
    </lineage>
</organism>
<reference evidence="1 2" key="1">
    <citation type="submission" date="2018-11" db="EMBL/GenBank/DDBJ databases">
        <authorList>
            <consortium name="Pathogen Informatics"/>
        </authorList>
    </citation>
    <scope>NUCLEOTIDE SEQUENCE [LARGE SCALE GENOMIC DNA]</scope>
</reference>
<evidence type="ECO:0000313" key="2">
    <source>
        <dbReference type="Proteomes" id="UP000270094"/>
    </source>
</evidence>
<evidence type="ECO:0000313" key="1">
    <source>
        <dbReference type="EMBL" id="VDM79894.1"/>
    </source>
</evidence>
<name>A0A3P7JMP3_STRVU</name>
<accession>A0A3P7JMP3</accession>
<proteinExistence type="predicted"/>
<keyword evidence="2" id="KW-1185">Reference proteome</keyword>
<dbReference type="AlphaFoldDB" id="A0A3P7JMP3"/>
<sequence>MLKIAKAHQNRRLTPREVYPERLLAASIFAKAGDCRRKPADAAIVSYSGSQSQWRQMPEKPRHAAVINTHLMRRSHRKRHQSSAMDGA</sequence>
<dbReference type="EMBL" id="UYYB01106720">
    <property type="protein sequence ID" value="VDM79894.1"/>
    <property type="molecule type" value="Genomic_DNA"/>
</dbReference>
<dbReference type="Proteomes" id="UP000270094">
    <property type="component" value="Unassembled WGS sequence"/>
</dbReference>
<protein>
    <submittedName>
        <fullName evidence="1">Uncharacterized protein</fullName>
    </submittedName>
</protein>
<gene>
    <name evidence="1" type="ORF">SVUK_LOCUS14892</name>
</gene>